<dbReference type="SMART" id="SM00849">
    <property type="entry name" value="Lactamase_B"/>
    <property type="match status" value="1"/>
</dbReference>
<protein>
    <submittedName>
        <fullName evidence="6">Glyoxylase-like metal-dependent hydrolase (Beta-lactamase superfamily II)</fullName>
    </submittedName>
</protein>
<keyword evidence="7" id="KW-1185">Reference proteome</keyword>
<evidence type="ECO:0000259" key="5">
    <source>
        <dbReference type="SMART" id="SM00849"/>
    </source>
</evidence>
<dbReference type="GO" id="GO:0016787">
    <property type="term" value="F:hydrolase activity"/>
    <property type="evidence" value="ECO:0007669"/>
    <property type="project" value="UniProtKB-KW"/>
</dbReference>
<dbReference type="Proteomes" id="UP000231134">
    <property type="component" value="Unassembled WGS sequence"/>
</dbReference>
<evidence type="ECO:0000256" key="4">
    <source>
        <dbReference type="ARBA" id="ARBA00022833"/>
    </source>
</evidence>
<dbReference type="GO" id="GO:0046872">
    <property type="term" value="F:metal ion binding"/>
    <property type="evidence" value="ECO:0007669"/>
    <property type="project" value="UniProtKB-KW"/>
</dbReference>
<keyword evidence="4" id="KW-0862">Zinc</keyword>
<evidence type="ECO:0000256" key="2">
    <source>
        <dbReference type="ARBA" id="ARBA00022723"/>
    </source>
</evidence>
<comment type="caution">
    <text evidence="6">The sequence shown here is derived from an EMBL/GenBank/DDBJ whole genome shotgun (WGS) entry which is preliminary data.</text>
</comment>
<name>A0A2M9A6V9_9BACT</name>
<sequence>MKIQGFVCNPFQENAYLVYDEANGEALLIDPGFYNEDEFLKADCFVKKNGLTVRRVLNTHLHLDHCMGNGWVLRKWNLEAEASENDLFLIQHADHQAQMFSLALEETLPLPKSFLKEGDLILVGNIQLKVIEVPGHSRGGLAFYEERENILFVGDTLFRGSYGRTDLPGGDTEKLFDSIRQKLLVLPDDTLVLCGHGPATTIGDEKLQFGLQS</sequence>
<dbReference type="InterPro" id="IPR036866">
    <property type="entry name" value="RibonucZ/Hydroxyglut_hydro"/>
</dbReference>
<keyword evidence="3 6" id="KW-0378">Hydrolase</keyword>
<dbReference type="AlphaFoldDB" id="A0A2M9A6V9"/>
<dbReference type="InterPro" id="IPR051453">
    <property type="entry name" value="MBL_Glyoxalase_II"/>
</dbReference>
<evidence type="ECO:0000313" key="6">
    <source>
        <dbReference type="EMBL" id="PJJ41439.1"/>
    </source>
</evidence>
<accession>A0A2M9A6V9</accession>
<evidence type="ECO:0000256" key="1">
    <source>
        <dbReference type="ARBA" id="ARBA00001947"/>
    </source>
</evidence>
<comment type="cofactor">
    <cofactor evidence="1">
        <name>Zn(2+)</name>
        <dbReference type="ChEBI" id="CHEBI:29105"/>
    </cofactor>
</comment>
<dbReference type="RefSeq" id="WP_100425405.1">
    <property type="nucleotide sequence ID" value="NZ_PGEX01000001.1"/>
</dbReference>
<dbReference type="OrthoDB" id="9802248at2"/>
<dbReference type="SUPFAM" id="SSF56281">
    <property type="entry name" value="Metallo-hydrolase/oxidoreductase"/>
    <property type="match status" value="1"/>
</dbReference>
<gene>
    <name evidence="6" type="ORF">BGX16_1410</name>
</gene>
<dbReference type="InterPro" id="IPR001279">
    <property type="entry name" value="Metallo-B-lactamas"/>
</dbReference>
<proteinExistence type="predicted"/>
<dbReference type="CDD" id="cd06262">
    <property type="entry name" value="metallo-hydrolase-like_MBL-fold"/>
    <property type="match status" value="1"/>
</dbReference>
<feature type="domain" description="Metallo-beta-lactamase" evidence="5">
    <location>
        <begin position="12"/>
        <end position="196"/>
    </location>
</feature>
<dbReference type="EMBL" id="PGEX01000001">
    <property type="protein sequence ID" value="PJJ41439.1"/>
    <property type="molecule type" value="Genomic_DNA"/>
</dbReference>
<reference evidence="6 7" key="1">
    <citation type="submission" date="2017-11" db="EMBL/GenBank/DDBJ databases">
        <title>Animal gut microbial communities from fecal samples from Wisconsin, USA.</title>
        <authorList>
            <person name="Neumann A."/>
        </authorList>
    </citation>
    <scope>NUCLEOTIDE SEQUENCE [LARGE SCALE GENOMIC DNA]</scope>
    <source>
        <strain evidence="6 7">UWS3</strain>
    </source>
</reference>
<organism evidence="6 7">
    <name type="scientific">Hallerella succinigenes</name>
    <dbReference type="NCBI Taxonomy" id="1896222"/>
    <lineage>
        <taxon>Bacteria</taxon>
        <taxon>Pseudomonadati</taxon>
        <taxon>Fibrobacterota</taxon>
        <taxon>Fibrobacteria</taxon>
        <taxon>Fibrobacterales</taxon>
        <taxon>Fibrobacteraceae</taxon>
        <taxon>Hallerella</taxon>
    </lineage>
</organism>
<dbReference type="Gene3D" id="3.60.15.10">
    <property type="entry name" value="Ribonuclease Z/Hydroxyacylglutathione hydrolase-like"/>
    <property type="match status" value="1"/>
</dbReference>
<dbReference type="Pfam" id="PF00753">
    <property type="entry name" value="Lactamase_B"/>
    <property type="match status" value="1"/>
</dbReference>
<dbReference type="PANTHER" id="PTHR46233">
    <property type="entry name" value="HYDROXYACYLGLUTATHIONE HYDROLASE GLOC"/>
    <property type="match status" value="1"/>
</dbReference>
<keyword evidence="2" id="KW-0479">Metal-binding</keyword>
<evidence type="ECO:0000256" key="3">
    <source>
        <dbReference type="ARBA" id="ARBA00022801"/>
    </source>
</evidence>
<evidence type="ECO:0000313" key="7">
    <source>
        <dbReference type="Proteomes" id="UP000231134"/>
    </source>
</evidence>
<dbReference type="PANTHER" id="PTHR46233:SF3">
    <property type="entry name" value="HYDROXYACYLGLUTATHIONE HYDROLASE GLOC"/>
    <property type="match status" value="1"/>
</dbReference>